<evidence type="ECO:0000256" key="5">
    <source>
        <dbReference type="ARBA" id="ARBA00055538"/>
    </source>
</evidence>
<dbReference type="GO" id="GO:0016020">
    <property type="term" value="C:membrane"/>
    <property type="evidence" value="ECO:0007669"/>
    <property type="project" value="InterPro"/>
</dbReference>
<dbReference type="Gene3D" id="3.40.190.10">
    <property type="entry name" value="Periplasmic binding protein-like II"/>
    <property type="match status" value="2"/>
</dbReference>
<evidence type="ECO:0000256" key="6">
    <source>
        <dbReference type="ARBA" id="ARBA00070228"/>
    </source>
</evidence>
<comment type="similarity">
    <text evidence="2">Belongs to the bacterial solute-binding protein SsuA/TauA family.</text>
</comment>
<evidence type="ECO:0000313" key="8">
    <source>
        <dbReference type="EMBL" id="RTR13804.1"/>
    </source>
</evidence>
<proteinExistence type="inferred from homology"/>
<dbReference type="InterPro" id="IPR006311">
    <property type="entry name" value="TAT_signal"/>
</dbReference>
<dbReference type="EMBL" id="RXMA01000043">
    <property type="protein sequence ID" value="RTR13804.1"/>
    <property type="molecule type" value="Genomic_DNA"/>
</dbReference>
<keyword evidence="9" id="KW-1185">Reference proteome</keyword>
<organism evidence="8 9">
    <name type="scientific">Azospirillum griseum</name>
    <dbReference type="NCBI Taxonomy" id="2496639"/>
    <lineage>
        <taxon>Bacteria</taxon>
        <taxon>Pseudomonadati</taxon>
        <taxon>Pseudomonadota</taxon>
        <taxon>Alphaproteobacteria</taxon>
        <taxon>Rhodospirillales</taxon>
        <taxon>Azospirillaceae</taxon>
        <taxon>Azospirillum</taxon>
    </lineage>
</organism>
<sequence length="333" mass="34149">MPPFPSSLPPLSRRRALGLGLGLGFGLGTAGLLPLGLARAAIPPGTVLKVGDQKGGVQSVIEAAGLLSDLPYRIEWSQFPAAAPLLEALNAGAIEVGYAGDAPTTFALAAGASAKIIGAVRSNPQSTTILVPGASPIRSVADLKGKTIGTGRGSIGHYLVLAALKANGLKPDDVKLAFLLPSDAKSALAAGSIDAWSSWGIYVSQALLVDGARAVITGSGLMSGLSYQSATLEAIATKRAALTDLLRRFATARLWALENSDAYAGIWAKTVGIDPAIARHTFGVERARPVALDASVIADQQATADVWREFGIIPKRLDAAAIFDPGFNSALPA</sequence>
<comment type="caution">
    <text evidence="8">The sequence shown here is derived from an EMBL/GenBank/DDBJ whole genome shotgun (WGS) entry which is preliminary data.</text>
</comment>
<dbReference type="RefSeq" id="WP_126620385.1">
    <property type="nucleotide sequence ID" value="NZ_JBHUCY010000067.1"/>
</dbReference>
<dbReference type="GO" id="GO:0042597">
    <property type="term" value="C:periplasmic space"/>
    <property type="evidence" value="ECO:0007669"/>
    <property type="project" value="UniProtKB-SubCell"/>
</dbReference>
<comment type="function">
    <text evidence="5">Part of a binding-protein-dependent transport system for aliphatic sulfonates. Putative binding protein.</text>
</comment>
<dbReference type="SUPFAM" id="SSF53850">
    <property type="entry name" value="Periplasmic binding protein-like II"/>
    <property type="match status" value="1"/>
</dbReference>
<dbReference type="PROSITE" id="PS51318">
    <property type="entry name" value="TAT"/>
    <property type="match status" value="1"/>
</dbReference>
<dbReference type="Proteomes" id="UP000277007">
    <property type="component" value="Unassembled WGS sequence"/>
</dbReference>
<dbReference type="FunFam" id="3.40.190.10:FF:000050">
    <property type="entry name" value="Sulfonate ABC transporter substrate-binding protein"/>
    <property type="match status" value="1"/>
</dbReference>
<evidence type="ECO:0000256" key="2">
    <source>
        <dbReference type="ARBA" id="ARBA00010742"/>
    </source>
</evidence>
<dbReference type="InterPro" id="IPR001638">
    <property type="entry name" value="Solute-binding_3/MltF_N"/>
</dbReference>
<evidence type="ECO:0000256" key="4">
    <source>
        <dbReference type="ARBA" id="ARBA00022729"/>
    </source>
</evidence>
<dbReference type="Pfam" id="PF09084">
    <property type="entry name" value="NMT1"/>
    <property type="match status" value="1"/>
</dbReference>
<dbReference type="NCBIfam" id="TIGR01728">
    <property type="entry name" value="SsuA_fam"/>
    <property type="match status" value="1"/>
</dbReference>
<name>A0A3S0K7B9_9PROT</name>
<dbReference type="InterPro" id="IPR015168">
    <property type="entry name" value="SsuA/THI5"/>
</dbReference>
<protein>
    <recommendedName>
        <fullName evidence="6">Putative aliphatic sulfonates-binding protein</fullName>
    </recommendedName>
</protein>
<dbReference type="InterPro" id="IPR010067">
    <property type="entry name" value="ABC_SsuA_sub-bd"/>
</dbReference>
<dbReference type="GO" id="GO:0042626">
    <property type="term" value="F:ATPase-coupled transmembrane transporter activity"/>
    <property type="evidence" value="ECO:0007669"/>
    <property type="project" value="InterPro"/>
</dbReference>
<feature type="domain" description="Solute-binding protein family 3/N-terminal" evidence="7">
    <location>
        <begin position="47"/>
        <end position="274"/>
    </location>
</feature>
<reference evidence="8 9" key="1">
    <citation type="submission" date="2018-12" db="EMBL/GenBank/DDBJ databases">
        <authorList>
            <person name="Yang Y."/>
        </authorList>
    </citation>
    <scope>NUCLEOTIDE SEQUENCE [LARGE SCALE GENOMIC DNA]</scope>
    <source>
        <strain evidence="8 9">L-25-5w-1</strain>
    </source>
</reference>
<evidence type="ECO:0000256" key="3">
    <source>
        <dbReference type="ARBA" id="ARBA00022448"/>
    </source>
</evidence>
<keyword evidence="4" id="KW-0732">Signal</keyword>
<accession>A0A3S0K7B9</accession>
<dbReference type="AlphaFoldDB" id="A0A3S0K7B9"/>
<gene>
    <name evidence="8" type="ORF">EJ903_24345</name>
</gene>
<keyword evidence="3" id="KW-0813">Transport</keyword>
<comment type="subcellular location">
    <subcellularLocation>
        <location evidence="1">Periplasm</location>
    </subcellularLocation>
</comment>
<dbReference type="CDD" id="cd13558">
    <property type="entry name" value="PBP2_SsuA_like_2"/>
    <property type="match status" value="1"/>
</dbReference>
<evidence type="ECO:0000256" key="1">
    <source>
        <dbReference type="ARBA" id="ARBA00004418"/>
    </source>
</evidence>
<dbReference type="OrthoDB" id="7374754at2"/>
<dbReference type="PANTHER" id="PTHR30024:SF48">
    <property type="entry name" value="ABC TRANSPORTER SUBSTRATE-BINDING PROTEIN"/>
    <property type="match status" value="1"/>
</dbReference>
<evidence type="ECO:0000259" key="7">
    <source>
        <dbReference type="SMART" id="SM00062"/>
    </source>
</evidence>
<dbReference type="PANTHER" id="PTHR30024">
    <property type="entry name" value="ALIPHATIC SULFONATES-BINDING PROTEIN-RELATED"/>
    <property type="match status" value="1"/>
</dbReference>
<dbReference type="SMART" id="SM00062">
    <property type="entry name" value="PBPb"/>
    <property type="match status" value="1"/>
</dbReference>
<evidence type="ECO:0000313" key="9">
    <source>
        <dbReference type="Proteomes" id="UP000277007"/>
    </source>
</evidence>